<feature type="region of interest" description="Disordered" evidence="1">
    <location>
        <begin position="61"/>
        <end position="115"/>
    </location>
</feature>
<feature type="compositionally biased region" description="Low complexity" evidence="1">
    <location>
        <begin position="70"/>
        <end position="85"/>
    </location>
</feature>
<protein>
    <recommendedName>
        <fullName evidence="5">DUF4232 domain-containing protein</fullName>
    </recommendedName>
</protein>
<feature type="transmembrane region" description="Helical" evidence="2">
    <location>
        <begin position="35"/>
        <end position="59"/>
    </location>
</feature>
<dbReference type="EMBL" id="BAAAQA010000006">
    <property type="protein sequence ID" value="GAA2112413.1"/>
    <property type="molecule type" value="Genomic_DNA"/>
</dbReference>
<feature type="compositionally biased region" description="Basic and acidic residues" evidence="1">
    <location>
        <begin position="7"/>
        <end position="25"/>
    </location>
</feature>
<evidence type="ECO:0000313" key="4">
    <source>
        <dbReference type="Proteomes" id="UP001500166"/>
    </source>
</evidence>
<sequence length="243" mass="25947">MATNGSEQRDSSDPRVSHGDSDDRLPPSVYRRRRLIALAVLLVLVVALIWGISSVVSALTGSSEEPEQPQPQTEVTAEATPEATVDPNNKFADFTPRPTPSGEEDSEDPSASPVAVEECGANLSLTASTDKQTYPADQEPVLVMTMENTGDTPCRVNAGTNAMNYVVTSGSDVIFDSRHCAADGEDRNVTLEPGKKEDARLTWNRTRTAEGCPADQPKAMAGYYNLTVGLGGQNSSNATFVLE</sequence>
<organism evidence="3 4">
    <name type="scientific">Kocuria atrinae</name>
    <dbReference type="NCBI Taxonomy" id="592377"/>
    <lineage>
        <taxon>Bacteria</taxon>
        <taxon>Bacillati</taxon>
        <taxon>Actinomycetota</taxon>
        <taxon>Actinomycetes</taxon>
        <taxon>Micrococcales</taxon>
        <taxon>Micrococcaceae</taxon>
        <taxon>Kocuria</taxon>
    </lineage>
</organism>
<name>A0ABN2XIY5_9MICC</name>
<comment type="caution">
    <text evidence="3">The sequence shown here is derived from an EMBL/GenBank/DDBJ whole genome shotgun (WGS) entry which is preliminary data.</text>
</comment>
<proteinExistence type="predicted"/>
<keyword evidence="4" id="KW-1185">Reference proteome</keyword>
<feature type="region of interest" description="Disordered" evidence="1">
    <location>
        <begin position="1"/>
        <end position="26"/>
    </location>
</feature>
<accession>A0ABN2XIY5</accession>
<evidence type="ECO:0000313" key="3">
    <source>
        <dbReference type="EMBL" id="GAA2112413.1"/>
    </source>
</evidence>
<evidence type="ECO:0000256" key="1">
    <source>
        <dbReference type="SAM" id="MobiDB-lite"/>
    </source>
</evidence>
<evidence type="ECO:0008006" key="5">
    <source>
        <dbReference type="Google" id="ProtNLM"/>
    </source>
</evidence>
<reference evidence="3 4" key="1">
    <citation type="journal article" date="2019" name="Int. J. Syst. Evol. Microbiol.">
        <title>The Global Catalogue of Microorganisms (GCM) 10K type strain sequencing project: providing services to taxonomists for standard genome sequencing and annotation.</title>
        <authorList>
            <consortium name="The Broad Institute Genomics Platform"/>
            <consortium name="The Broad Institute Genome Sequencing Center for Infectious Disease"/>
            <person name="Wu L."/>
            <person name="Ma J."/>
        </authorList>
    </citation>
    <scope>NUCLEOTIDE SEQUENCE [LARGE SCALE GENOMIC DNA]</scope>
    <source>
        <strain evidence="3 4">JCM 15914</strain>
    </source>
</reference>
<gene>
    <name evidence="3" type="ORF">GCM10009824_08500</name>
</gene>
<keyword evidence="2" id="KW-0472">Membrane</keyword>
<keyword evidence="2" id="KW-0812">Transmembrane</keyword>
<keyword evidence="2" id="KW-1133">Transmembrane helix</keyword>
<evidence type="ECO:0000256" key="2">
    <source>
        <dbReference type="SAM" id="Phobius"/>
    </source>
</evidence>
<dbReference type="Proteomes" id="UP001500166">
    <property type="component" value="Unassembled WGS sequence"/>
</dbReference>
<dbReference type="RefSeq" id="WP_344223774.1">
    <property type="nucleotide sequence ID" value="NZ_BAAAQA010000006.1"/>
</dbReference>